<dbReference type="EMBL" id="SDMP01000011">
    <property type="protein sequence ID" value="RYR28264.1"/>
    <property type="molecule type" value="Genomic_DNA"/>
</dbReference>
<dbReference type="GO" id="GO:0010073">
    <property type="term" value="P:meristem maintenance"/>
    <property type="evidence" value="ECO:0007669"/>
    <property type="project" value="InterPro"/>
</dbReference>
<reference evidence="3 4" key="1">
    <citation type="submission" date="2019-01" db="EMBL/GenBank/DDBJ databases">
        <title>Sequencing of cultivated peanut Arachis hypogaea provides insights into genome evolution and oil improvement.</title>
        <authorList>
            <person name="Chen X."/>
        </authorList>
    </citation>
    <scope>NUCLEOTIDE SEQUENCE [LARGE SCALE GENOMIC DNA]</scope>
    <source>
        <strain evidence="4">cv. Fuhuasheng</strain>
        <tissue evidence="3">Leaves</tissue>
    </source>
</reference>
<dbReference type="PANTHER" id="PTHR46033">
    <property type="entry name" value="PROTEIN MAIN-LIKE 2"/>
    <property type="match status" value="1"/>
</dbReference>
<feature type="compositionally biased region" description="Polar residues" evidence="1">
    <location>
        <begin position="471"/>
        <end position="480"/>
    </location>
</feature>
<evidence type="ECO:0000313" key="3">
    <source>
        <dbReference type="EMBL" id="RYR28264.1"/>
    </source>
</evidence>
<dbReference type="AlphaFoldDB" id="A0A445APF3"/>
<feature type="domain" description="Aminotransferase-like plant mobile" evidence="2">
    <location>
        <begin position="99"/>
        <end position="454"/>
    </location>
</feature>
<protein>
    <recommendedName>
        <fullName evidence="2">Aminotransferase-like plant mobile domain-containing protein</fullName>
    </recommendedName>
</protein>
<dbReference type="Gramene" id="arahy.Tifrunner.gnm2.ann2.Ah11g095000.1">
    <property type="protein sequence ID" value="arahy.Tifrunner.gnm2.ann2.Ah11g095000.1-CDS-1"/>
    <property type="gene ID" value="arahy.Tifrunner.gnm2.ann2.Ah11g095000"/>
</dbReference>
<evidence type="ECO:0000256" key="1">
    <source>
        <dbReference type="SAM" id="MobiDB-lite"/>
    </source>
</evidence>
<comment type="caution">
    <text evidence="3">The sequence shown here is derived from an EMBL/GenBank/DDBJ whole genome shotgun (WGS) entry which is preliminary data.</text>
</comment>
<accession>A0A445APF3</accession>
<gene>
    <name evidence="3" type="ORF">Ahy_B01g052381</name>
</gene>
<dbReference type="OrthoDB" id="1572276at2759"/>
<dbReference type="Pfam" id="PF10536">
    <property type="entry name" value="PMD"/>
    <property type="match status" value="1"/>
</dbReference>
<dbReference type="InterPro" id="IPR019557">
    <property type="entry name" value="AminoTfrase-like_pln_mobile"/>
</dbReference>
<evidence type="ECO:0000259" key="2">
    <source>
        <dbReference type="Pfam" id="PF10536"/>
    </source>
</evidence>
<organism evidence="3 4">
    <name type="scientific">Arachis hypogaea</name>
    <name type="common">Peanut</name>
    <dbReference type="NCBI Taxonomy" id="3818"/>
    <lineage>
        <taxon>Eukaryota</taxon>
        <taxon>Viridiplantae</taxon>
        <taxon>Streptophyta</taxon>
        <taxon>Embryophyta</taxon>
        <taxon>Tracheophyta</taxon>
        <taxon>Spermatophyta</taxon>
        <taxon>Magnoliopsida</taxon>
        <taxon>eudicotyledons</taxon>
        <taxon>Gunneridae</taxon>
        <taxon>Pentapetalae</taxon>
        <taxon>rosids</taxon>
        <taxon>fabids</taxon>
        <taxon>Fabales</taxon>
        <taxon>Fabaceae</taxon>
        <taxon>Papilionoideae</taxon>
        <taxon>50 kb inversion clade</taxon>
        <taxon>dalbergioids sensu lato</taxon>
        <taxon>Dalbergieae</taxon>
        <taxon>Pterocarpus clade</taxon>
        <taxon>Arachis</taxon>
    </lineage>
</organism>
<feature type="region of interest" description="Disordered" evidence="1">
    <location>
        <begin position="466"/>
        <end position="503"/>
    </location>
</feature>
<dbReference type="STRING" id="3818.A0A445APF3"/>
<keyword evidence="4" id="KW-1185">Reference proteome</keyword>
<dbReference type="Proteomes" id="UP000289738">
    <property type="component" value="Chromosome B01"/>
</dbReference>
<dbReference type="PANTHER" id="PTHR46033:SF67">
    <property type="entry name" value="AMINOTRANSFERASE-LIKE, PLANT MOBILE DOMAIN FAMILY PROTEIN"/>
    <property type="match status" value="1"/>
</dbReference>
<name>A0A445APF3_ARAHY</name>
<proteinExistence type="predicted"/>
<evidence type="ECO:0000313" key="4">
    <source>
        <dbReference type="Proteomes" id="UP000289738"/>
    </source>
</evidence>
<sequence length="666" mass="75003">MDNHHDEESFDTVIEAREEFMVSPSTGSNPTIRLAHFLKPTMSKTPSPRDSPPLPSNSNVIENVPCEVAFNGWLHPQQQWKTWVDLMKPKYEHVWVQAGIDKAIMASTFTINKNSEMLIVLAEKWCCETNTFIFPWGECTVTLEDMKLCGGFSVLGAPVSLSIETDEEKEIEAKLLAVRAMFFRSKARRADHHAWMMHFMENASSQVEHEAFLALWLSRFVFASKSHRSVLKCVFPLAVKLARGTRVALGPAVLASIYRDLRLLNSAIKGSAKTKNGGVTLWAPFQLVIVWALERFPALPPKPKMVEPSQPIMARWDRLKTMIDNNKLRSIMDPAGVKKDGFLWRPYKNSPPLKLYNTKYSWVCDNPDFHSELDSYIRCLRVSKLVGMSCIEQYFPNRVAMQFGMDQDIPDCTVPHRNKDPWMDYIRPVMDTNLLSALCARQPDVTLRYYAWWKRRKLGKEEGMKTGLGTGNLSRVSSRQVKGAGSYDSPSGLPSKRKRDQGVFNQRHELTIVERLSTSSNNRCFEDAVVQNKSTLSSSESVDNLPSLGAVFQAYGIMSSGVLNFVASDNVVGGSNIANVEDPKAEGSKKISNEDAKEGKPKAHKFCGTVETGFNKDGKGACHCIGEMASYLEYRILKLEKMHAKLKLAKFTPQNIKKLDPRHSVP</sequence>
<dbReference type="InterPro" id="IPR044824">
    <property type="entry name" value="MAIN-like"/>
</dbReference>